<reference evidence="3 4" key="1">
    <citation type="submission" date="2023-11" db="EMBL/GenBank/DDBJ databases">
        <title>Draft genome sequence and annotation of the polyextremotolerant black yeast-like fungus Aureobasidium pullulans NRRL 62042.</title>
        <authorList>
            <person name="Dielentheis-Frenken M.R.E."/>
            <person name="Wibberg D."/>
            <person name="Blank L.M."/>
            <person name="Tiso T."/>
        </authorList>
    </citation>
    <scope>NUCLEOTIDE SEQUENCE [LARGE SCALE GENOMIC DNA]</scope>
    <source>
        <strain evidence="3 4">NRRL 62042</strain>
    </source>
</reference>
<keyword evidence="1" id="KW-1133">Transmembrane helix</keyword>
<organism evidence="3 4">
    <name type="scientific">Aureobasidium pullulans</name>
    <name type="common">Black yeast</name>
    <name type="synonym">Pullularia pullulans</name>
    <dbReference type="NCBI Taxonomy" id="5580"/>
    <lineage>
        <taxon>Eukaryota</taxon>
        <taxon>Fungi</taxon>
        <taxon>Dikarya</taxon>
        <taxon>Ascomycota</taxon>
        <taxon>Pezizomycotina</taxon>
        <taxon>Dothideomycetes</taxon>
        <taxon>Dothideomycetidae</taxon>
        <taxon>Dothideales</taxon>
        <taxon>Saccotheciaceae</taxon>
        <taxon>Aureobasidium</taxon>
    </lineage>
</organism>
<dbReference type="PANTHER" id="PTHR23028:SF134">
    <property type="entry name" value="PUTATIVE (AFU_ORTHOLOGUE AFUA_4G08520)-RELATED"/>
    <property type="match status" value="1"/>
</dbReference>
<dbReference type="InterPro" id="IPR050879">
    <property type="entry name" value="Acyltransferase_3"/>
</dbReference>
<dbReference type="Proteomes" id="UP001341245">
    <property type="component" value="Unassembled WGS sequence"/>
</dbReference>
<feature type="transmembrane region" description="Helical" evidence="1">
    <location>
        <begin position="192"/>
        <end position="215"/>
    </location>
</feature>
<evidence type="ECO:0000256" key="1">
    <source>
        <dbReference type="SAM" id="Phobius"/>
    </source>
</evidence>
<comment type="caution">
    <text evidence="3">The sequence shown here is derived from an EMBL/GenBank/DDBJ whole genome shotgun (WGS) entry which is preliminary data.</text>
</comment>
<name>A0ABR0T565_AURPU</name>
<keyword evidence="1" id="KW-0472">Membrane</keyword>
<feature type="domain" description="Acyltransferase 3" evidence="2">
    <location>
        <begin position="11"/>
        <end position="249"/>
    </location>
</feature>
<evidence type="ECO:0000313" key="3">
    <source>
        <dbReference type="EMBL" id="KAK5999472.1"/>
    </source>
</evidence>
<keyword evidence="1" id="KW-0812">Transmembrane</keyword>
<proteinExistence type="predicted"/>
<dbReference type="EMBL" id="JASGXD010000024">
    <property type="protein sequence ID" value="KAK5999472.1"/>
    <property type="molecule type" value="Genomic_DNA"/>
</dbReference>
<sequence>MAFWAKETFTKLMNPWSFTAKSTEVTIDGHLWTIPVEFRSSLVLYLTQAGLAHLKSKVRMAILVFLIIWVHQMGRWEMILFYGGFLCADLDFHRSSTTDPTLPISEKTRPKTSKIKSCVYILVFVLGLYLGCQPQKSADKTPGWVTLYSIIPDYVGNPKRYWPGWGAILLVWSTSCFKPLQRLFDNRFAQYLGKISFSLYIVHGVVMFTIGFALMNTFDGFFGREDGITRAIGFGVGSGATLFFTVWLADVFTRAVDEPSVKFARWVEEKCNVSME</sequence>
<feature type="transmembrane region" description="Helical" evidence="1">
    <location>
        <begin position="227"/>
        <end position="249"/>
    </location>
</feature>
<dbReference type="InterPro" id="IPR002656">
    <property type="entry name" value="Acyl_transf_3_dom"/>
</dbReference>
<evidence type="ECO:0000313" key="4">
    <source>
        <dbReference type="Proteomes" id="UP001341245"/>
    </source>
</evidence>
<accession>A0ABR0T565</accession>
<gene>
    <name evidence="3" type="ORF">QM012_005473</name>
</gene>
<dbReference type="PANTHER" id="PTHR23028">
    <property type="entry name" value="ACETYLTRANSFERASE"/>
    <property type="match status" value="1"/>
</dbReference>
<keyword evidence="4" id="KW-1185">Reference proteome</keyword>
<evidence type="ECO:0000259" key="2">
    <source>
        <dbReference type="Pfam" id="PF01757"/>
    </source>
</evidence>
<protein>
    <recommendedName>
        <fullName evidence="2">Acyltransferase 3 domain-containing protein</fullName>
    </recommendedName>
</protein>
<dbReference type="Pfam" id="PF01757">
    <property type="entry name" value="Acyl_transf_3"/>
    <property type="match status" value="1"/>
</dbReference>